<evidence type="ECO:0000313" key="5">
    <source>
        <dbReference type="EMBL" id="VEH69693.1"/>
    </source>
</evidence>
<protein>
    <submittedName>
        <fullName evidence="5">ACP-II</fullName>
    </submittedName>
</protein>
<dbReference type="GO" id="GO:0031177">
    <property type="term" value="F:phosphopantetheine binding"/>
    <property type="evidence" value="ECO:0007669"/>
    <property type="project" value="InterPro"/>
</dbReference>
<reference evidence="5 6" key="1">
    <citation type="submission" date="2018-12" db="EMBL/GenBank/DDBJ databases">
        <authorList>
            <consortium name="Pathogen Informatics"/>
        </authorList>
    </citation>
    <scope>NUCLEOTIDE SEQUENCE [LARGE SCALE GENOMIC DNA]</scope>
    <source>
        <strain evidence="5 6">NCTC12967</strain>
    </source>
</reference>
<keyword evidence="6" id="KW-1185">Reference proteome</keyword>
<sequence>MSISDLEATLIDVIAEILPDVDLASIHPESTLVELGANSVDRMEIISELLEVCGARVPMVEFVGASTVREIARRAGAKSPAMV</sequence>
<dbReference type="AlphaFoldDB" id="A0A3N4CW03"/>
<dbReference type="InterPro" id="IPR036736">
    <property type="entry name" value="ACP-like_sf"/>
</dbReference>
<feature type="domain" description="Carrier" evidence="3">
    <location>
        <begin position="1"/>
        <end position="79"/>
    </location>
</feature>
<dbReference type="GeneID" id="300401468"/>
<organism evidence="5 6">
    <name type="scientific">Arachnia propionica</name>
    <dbReference type="NCBI Taxonomy" id="1750"/>
    <lineage>
        <taxon>Bacteria</taxon>
        <taxon>Bacillati</taxon>
        <taxon>Actinomycetota</taxon>
        <taxon>Actinomycetes</taxon>
        <taxon>Propionibacteriales</taxon>
        <taxon>Propionibacteriaceae</taxon>
        <taxon>Arachnia</taxon>
    </lineage>
</organism>
<name>A0A3N4CW03_9ACTN</name>
<dbReference type="RefSeq" id="WP_014846090.1">
    <property type="nucleotide sequence ID" value="NZ_CAJZDL010000004.1"/>
</dbReference>
<dbReference type="SMART" id="SM00823">
    <property type="entry name" value="PKS_PP"/>
    <property type="match status" value="1"/>
</dbReference>
<dbReference type="Gene3D" id="1.10.1200.10">
    <property type="entry name" value="ACP-like"/>
    <property type="match status" value="1"/>
</dbReference>
<dbReference type="InterPro" id="IPR020806">
    <property type="entry name" value="PKS_PP-bd"/>
</dbReference>
<dbReference type="Pfam" id="PF00550">
    <property type="entry name" value="PP-binding"/>
    <property type="match status" value="1"/>
</dbReference>
<evidence type="ECO:0000259" key="3">
    <source>
        <dbReference type="PROSITE" id="PS50075"/>
    </source>
</evidence>
<keyword evidence="1" id="KW-0596">Phosphopantetheine</keyword>
<keyword evidence="2" id="KW-0597">Phosphoprotein</keyword>
<dbReference type="SUPFAM" id="SSF47336">
    <property type="entry name" value="ACP-like"/>
    <property type="match status" value="1"/>
</dbReference>
<dbReference type="EMBL" id="LR134406">
    <property type="protein sequence ID" value="VEH69693.1"/>
    <property type="molecule type" value="Genomic_DNA"/>
</dbReference>
<evidence type="ECO:0000256" key="1">
    <source>
        <dbReference type="ARBA" id="ARBA00022450"/>
    </source>
</evidence>
<dbReference type="InterPro" id="IPR009081">
    <property type="entry name" value="PP-bd_ACP"/>
</dbReference>
<evidence type="ECO:0000313" key="6">
    <source>
        <dbReference type="Proteomes" id="UP000273044"/>
    </source>
</evidence>
<evidence type="ECO:0000256" key="2">
    <source>
        <dbReference type="ARBA" id="ARBA00022553"/>
    </source>
</evidence>
<evidence type="ECO:0000313" key="4">
    <source>
        <dbReference type="EMBL" id="QUC10267.1"/>
    </source>
</evidence>
<accession>A0A3N4CW03</accession>
<dbReference type="Proteomes" id="UP000677180">
    <property type="component" value="Chromosome"/>
</dbReference>
<reference evidence="4" key="2">
    <citation type="submission" date="2021-03" db="EMBL/GenBank/DDBJ databases">
        <title>Human Oral Microbial Genomes.</title>
        <authorList>
            <person name="Johnston C.D."/>
            <person name="Chen T."/>
            <person name="Dewhirst F.E."/>
        </authorList>
    </citation>
    <scope>NUCLEOTIDE SEQUENCE</scope>
    <source>
        <strain evidence="4">F0714</strain>
    </source>
</reference>
<dbReference type="EMBL" id="CP072385">
    <property type="protein sequence ID" value="QUC10267.1"/>
    <property type="molecule type" value="Genomic_DNA"/>
</dbReference>
<gene>
    <name evidence="5" type="primary">acpK</name>
    <name evidence="4" type="ORF">J5A53_10715</name>
    <name evidence="5" type="ORF">NCTC12967_00969</name>
</gene>
<dbReference type="PROSITE" id="PS50075">
    <property type="entry name" value="CARRIER"/>
    <property type="match status" value="1"/>
</dbReference>
<proteinExistence type="predicted"/>
<dbReference type="OrthoDB" id="487863at2"/>
<dbReference type="Proteomes" id="UP000273044">
    <property type="component" value="Chromosome"/>
</dbReference>